<name>A0AC11DQA0_SHEEP</name>
<reference evidence="1" key="3">
    <citation type="submission" date="2025-09" db="UniProtKB">
        <authorList>
            <consortium name="Ensembl"/>
        </authorList>
    </citation>
    <scope>IDENTIFICATION</scope>
</reference>
<proteinExistence type="predicted"/>
<accession>A0AC11DQA0</accession>
<protein>
    <submittedName>
        <fullName evidence="1">Uncharacterized protein</fullName>
    </submittedName>
</protein>
<evidence type="ECO:0000313" key="1">
    <source>
        <dbReference type="Ensembl" id="ENSOARP00020049007.1"/>
    </source>
</evidence>
<reference evidence="1" key="1">
    <citation type="submission" date="2020-11" db="EMBL/GenBank/DDBJ databases">
        <authorList>
            <person name="Davenport K.M."/>
            <person name="Bickhart D.M."/>
            <person name="Smith T.P.L."/>
            <person name="Murdoch B.M."/>
            <person name="Rosen B.D."/>
        </authorList>
    </citation>
    <scope>NUCLEOTIDE SEQUENCE [LARGE SCALE GENOMIC DNA]</scope>
    <source>
        <strain evidence="1">OAR_USU_Benz2616</strain>
    </source>
</reference>
<reference evidence="1" key="2">
    <citation type="submission" date="2025-08" db="UniProtKB">
        <authorList>
            <consortium name="Ensembl"/>
        </authorList>
    </citation>
    <scope>IDENTIFICATION</scope>
</reference>
<dbReference type="Ensembl" id="ENSOART00020056263.1">
    <property type="protein sequence ID" value="ENSOARP00020049007.1"/>
    <property type="gene ID" value="ENSOARG00020035223.1"/>
</dbReference>
<sequence length="208" mass="21108">MGSCPEEGELGVCGGEGCCSAAWSSGVLAPGAPCVTTPGTWRTPRSCASSWGAAGLWTPWRGPPSDQARGPCGWMRWGAGAVRPCCGAAQRSHGATETAGTRRTRACAVQGFTRSTNTRGPSVGHHAGHASPLWAPPCRACAAQPRLRGSQGTLPAITAIIVRGHCLALSSVGWWLGCYLGSCGAGGFTTEGWSQELSAVGILGAVGC</sequence>
<organism evidence="1">
    <name type="scientific">Ovis aries</name>
    <name type="common">Sheep</name>
    <dbReference type="NCBI Taxonomy" id="9940"/>
    <lineage>
        <taxon>Eukaryota</taxon>
        <taxon>Metazoa</taxon>
        <taxon>Chordata</taxon>
        <taxon>Craniata</taxon>
        <taxon>Vertebrata</taxon>
        <taxon>Euteleostomi</taxon>
        <taxon>Mammalia</taxon>
        <taxon>Eutheria</taxon>
        <taxon>Laurasiatheria</taxon>
        <taxon>Artiodactyla</taxon>
        <taxon>Ruminantia</taxon>
        <taxon>Pecora</taxon>
        <taxon>Bovidae</taxon>
        <taxon>Caprinae</taxon>
        <taxon>Ovis</taxon>
    </lineage>
</organism>